<feature type="transmembrane region" description="Helical" evidence="18">
    <location>
        <begin position="193"/>
        <end position="216"/>
    </location>
</feature>
<dbReference type="InterPro" id="IPR000260">
    <property type="entry name" value="NADH4_N"/>
</dbReference>
<dbReference type="EC" id="7.1.1.2" evidence="3 18"/>
<comment type="subcellular location">
    <subcellularLocation>
        <location evidence="1 18">Mitochondrion membrane</location>
        <topology evidence="1 18">Multi-pass membrane protein</topology>
    </subcellularLocation>
</comment>
<dbReference type="GO" id="GO:0008137">
    <property type="term" value="F:NADH dehydrogenase (ubiquinone) activity"/>
    <property type="evidence" value="ECO:0007669"/>
    <property type="project" value="UniProtKB-UniRule"/>
</dbReference>
<dbReference type="GO" id="GO:0003954">
    <property type="term" value="F:NADH dehydrogenase activity"/>
    <property type="evidence" value="ECO:0007669"/>
    <property type="project" value="TreeGrafter"/>
</dbReference>
<dbReference type="Pfam" id="PF00361">
    <property type="entry name" value="Proton_antipo_M"/>
    <property type="match status" value="1"/>
</dbReference>
<evidence type="ECO:0000256" key="15">
    <source>
        <dbReference type="ARBA" id="ARBA00024313"/>
    </source>
</evidence>
<evidence type="ECO:0000256" key="4">
    <source>
        <dbReference type="ARBA" id="ARBA00021006"/>
    </source>
</evidence>
<keyword evidence="5 18" id="KW-0813">Transport</keyword>
<evidence type="ECO:0000259" key="19">
    <source>
        <dbReference type="Pfam" id="PF00361"/>
    </source>
</evidence>
<gene>
    <name evidence="22" type="primary">ND4</name>
</gene>
<feature type="transmembrane region" description="Helical" evidence="18">
    <location>
        <begin position="94"/>
        <end position="110"/>
    </location>
</feature>
<evidence type="ECO:0000256" key="7">
    <source>
        <dbReference type="ARBA" id="ARBA00022692"/>
    </source>
</evidence>
<dbReference type="AlphaFoldDB" id="S6ARX3"/>
<keyword evidence="6 18" id="KW-0679">Respiratory chain</keyword>
<evidence type="ECO:0000256" key="3">
    <source>
        <dbReference type="ARBA" id="ARBA00012944"/>
    </source>
</evidence>
<sequence length="474" mass="53754">MLKYIIPTMMLMPLTWLSKNNMIWINSTLHSLLISFTSLLLMNQFGDNSLNFSLTFFSDSLSTPLLILTMWLLPLMLMASQHHLLKESPTRKKLFISMLVLLQLFLIMTFTATELIFFYIMFEATLVPTLIIITRWGNQTERLNAGLYFLFYTLTGSLPLLVALIHIQNTVGSLNFLILQYWAQPVPNSWSNVFLWLACMMAFMVKMPLYGLHLWLPKAHVEAPIAGSMVLAAILLKLGGYGMMRITLLLNPITDYMAYPFIMLSLWGMIMTSSICLRQTDLKSLIAYSSVSHMALVIVAILIQTPWSYMGATALMIAHGLTSSMLFCLANSNYERIHSRTMILARGLQTLLPLMAAWWLLASLTNLALPPTINLIGELFVVMSTFSWSNITIILMGLNMVITALYSLYMLITTQRGKHTHHINNILPSFTRENALMSLHMLPLLLLSLNPKIILGPLYCKYSLKKTLDCESNN</sequence>
<dbReference type="PRINTS" id="PR01437">
    <property type="entry name" value="NUOXDRDTASE4"/>
</dbReference>
<dbReference type="NCBIfam" id="TIGR01972">
    <property type="entry name" value="NDH_I_M"/>
    <property type="match status" value="1"/>
</dbReference>
<evidence type="ECO:0000256" key="5">
    <source>
        <dbReference type="ARBA" id="ARBA00022448"/>
    </source>
</evidence>
<feature type="transmembrane region" description="Helical" evidence="18">
    <location>
        <begin position="256"/>
        <end position="277"/>
    </location>
</feature>
<feature type="transmembrane region" description="Helical" evidence="18">
    <location>
        <begin position="223"/>
        <end position="244"/>
    </location>
</feature>
<feature type="transmembrane region" description="Helical" evidence="18">
    <location>
        <begin position="389"/>
        <end position="412"/>
    </location>
</feature>
<dbReference type="GO" id="GO:0042773">
    <property type="term" value="P:ATP synthesis coupled electron transport"/>
    <property type="evidence" value="ECO:0007669"/>
    <property type="project" value="InterPro"/>
</dbReference>
<geneLocation type="mitochondrion" evidence="22"/>
<dbReference type="InterPro" id="IPR001750">
    <property type="entry name" value="ND/Mrp_TM"/>
</dbReference>
<evidence type="ECO:0000256" key="6">
    <source>
        <dbReference type="ARBA" id="ARBA00022660"/>
    </source>
</evidence>
<keyword evidence="14 18" id="KW-0472">Membrane</keyword>
<accession>S6ARX3</accession>
<evidence type="ECO:0000256" key="12">
    <source>
        <dbReference type="ARBA" id="ARBA00023075"/>
    </source>
</evidence>
<evidence type="ECO:0000313" key="22">
    <source>
        <dbReference type="EMBL" id="BAN58911.1"/>
    </source>
</evidence>
<dbReference type="PANTHER" id="PTHR43507">
    <property type="entry name" value="NADH-UBIQUINONE OXIDOREDUCTASE CHAIN 4"/>
    <property type="match status" value="1"/>
</dbReference>
<dbReference type="GO" id="GO:0015990">
    <property type="term" value="P:electron transport coupled proton transport"/>
    <property type="evidence" value="ECO:0007669"/>
    <property type="project" value="TreeGrafter"/>
</dbReference>
<keyword evidence="12 18" id="KW-0830">Ubiquinone</keyword>
<feature type="transmembrane region" description="Helical" evidence="18">
    <location>
        <begin position="309"/>
        <end position="330"/>
    </location>
</feature>
<evidence type="ECO:0000256" key="2">
    <source>
        <dbReference type="ARBA" id="ARBA00009025"/>
    </source>
</evidence>
<evidence type="ECO:0000256" key="10">
    <source>
        <dbReference type="ARBA" id="ARBA00022989"/>
    </source>
</evidence>
<feature type="transmembrane region" description="Helical" evidence="18">
    <location>
        <begin position="145"/>
        <end position="167"/>
    </location>
</feature>
<protein>
    <recommendedName>
        <fullName evidence="4 18">NADH-ubiquinone oxidoreductase chain 4</fullName>
        <ecNumber evidence="3 18">7.1.1.2</ecNumber>
    </recommendedName>
</protein>
<comment type="similarity">
    <text evidence="2 18">Belongs to the complex I subunit 4 family.</text>
</comment>
<dbReference type="GO" id="GO:0048039">
    <property type="term" value="F:ubiquinone binding"/>
    <property type="evidence" value="ECO:0007669"/>
    <property type="project" value="TreeGrafter"/>
</dbReference>
<feature type="domain" description="NADH:quinone oxidoreductase/Mrp antiporter transmembrane" evidence="19">
    <location>
        <begin position="112"/>
        <end position="402"/>
    </location>
</feature>
<evidence type="ECO:0000256" key="1">
    <source>
        <dbReference type="ARBA" id="ARBA00004225"/>
    </source>
</evidence>
<reference evidence="22" key="1">
    <citation type="journal article" date="2013" name="PLoS ONE">
        <title>Domestication process of the goat revealed by an analysis of the nearly complete mitochondrial protein-encoding genes.</title>
        <authorList>
            <person name="Nomura K."/>
            <person name="Yonezawa T."/>
            <person name="Mano S."/>
            <person name="Kawakami S."/>
            <person name="Shedlock A.M."/>
            <person name="Hasegawa M."/>
            <person name="Amano T."/>
        </authorList>
    </citation>
    <scope>NUCLEOTIDE SEQUENCE</scope>
    <source>
        <strain evidence="22">G1305</strain>
        <strain evidence="21">G664</strain>
    </source>
</reference>
<dbReference type="EMBL" id="AB735752">
    <property type="protein sequence ID" value="BAN58807.1"/>
    <property type="molecule type" value="Genomic_DNA"/>
</dbReference>
<proteinExistence type="inferred from homology"/>
<keyword evidence="9 18" id="KW-0249">Electron transport</keyword>
<keyword evidence="8" id="KW-1278">Translocase</keyword>
<dbReference type="Pfam" id="PF01059">
    <property type="entry name" value="Oxidored_q5_N"/>
    <property type="match status" value="1"/>
</dbReference>
<evidence type="ECO:0000256" key="13">
    <source>
        <dbReference type="ARBA" id="ARBA00023128"/>
    </source>
</evidence>
<evidence type="ECO:0000256" key="14">
    <source>
        <dbReference type="ARBA" id="ARBA00023136"/>
    </source>
</evidence>
<keyword evidence="11 18" id="KW-0520">NAD</keyword>
<organism evidence="22">
    <name type="scientific">Capra hircus</name>
    <name type="common">Goat</name>
    <dbReference type="NCBI Taxonomy" id="9925"/>
    <lineage>
        <taxon>Eukaryota</taxon>
        <taxon>Metazoa</taxon>
        <taxon>Chordata</taxon>
        <taxon>Craniata</taxon>
        <taxon>Vertebrata</taxon>
        <taxon>Euteleostomi</taxon>
        <taxon>Mammalia</taxon>
        <taxon>Eutheria</taxon>
        <taxon>Laurasiatheria</taxon>
        <taxon>Artiodactyla</taxon>
        <taxon>Ruminantia</taxon>
        <taxon>Pecora</taxon>
        <taxon>Bovidae</taxon>
        <taxon>Caprinae</taxon>
        <taxon>Capra</taxon>
    </lineage>
</organism>
<evidence type="ECO:0000256" key="11">
    <source>
        <dbReference type="ARBA" id="ARBA00023027"/>
    </source>
</evidence>
<keyword evidence="13 18" id="KW-0496">Mitochondrion</keyword>
<name>S6ARX3_CAPHI</name>
<feature type="transmembrane region" description="Helical" evidence="18">
    <location>
        <begin position="351"/>
        <end position="369"/>
    </location>
</feature>
<dbReference type="GO" id="GO:0031966">
    <property type="term" value="C:mitochondrial membrane"/>
    <property type="evidence" value="ECO:0007669"/>
    <property type="project" value="UniProtKB-SubCell"/>
</dbReference>
<dbReference type="EMBL" id="AB735760">
    <property type="protein sequence ID" value="BAN58911.1"/>
    <property type="molecule type" value="Genomic_DNA"/>
</dbReference>
<comment type="subunit">
    <text evidence="16">Core subunit of respiratory chain NADH dehydrogenase (Complex I) which is composed of 45 different subunits.</text>
</comment>
<evidence type="ECO:0000313" key="21">
    <source>
        <dbReference type="EMBL" id="BAN58807.1"/>
    </source>
</evidence>
<evidence type="ECO:0000256" key="16">
    <source>
        <dbReference type="ARBA" id="ARBA00024376"/>
    </source>
</evidence>
<dbReference type="InterPro" id="IPR003918">
    <property type="entry name" value="NADH_UbQ_OxRdtase"/>
</dbReference>
<feature type="domain" description="NADH:ubiquinone oxidoreductase chain 4 N-terminal" evidence="20">
    <location>
        <begin position="1"/>
        <end position="109"/>
    </location>
</feature>
<evidence type="ECO:0000256" key="9">
    <source>
        <dbReference type="ARBA" id="ARBA00022982"/>
    </source>
</evidence>
<evidence type="ECO:0000256" key="18">
    <source>
        <dbReference type="RuleBase" id="RU003297"/>
    </source>
</evidence>
<comment type="catalytic activity">
    <reaction evidence="17 18">
        <text>a ubiquinone + NADH + 5 H(+)(in) = a ubiquinol + NAD(+) + 4 H(+)(out)</text>
        <dbReference type="Rhea" id="RHEA:29091"/>
        <dbReference type="Rhea" id="RHEA-COMP:9565"/>
        <dbReference type="Rhea" id="RHEA-COMP:9566"/>
        <dbReference type="ChEBI" id="CHEBI:15378"/>
        <dbReference type="ChEBI" id="CHEBI:16389"/>
        <dbReference type="ChEBI" id="CHEBI:17976"/>
        <dbReference type="ChEBI" id="CHEBI:57540"/>
        <dbReference type="ChEBI" id="CHEBI:57945"/>
        <dbReference type="EC" id="7.1.1.2"/>
    </reaction>
</comment>
<dbReference type="PANTHER" id="PTHR43507:SF20">
    <property type="entry name" value="NADH-UBIQUINONE OXIDOREDUCTASE CHAIN 4"/>
    <property type="match status" value="1"/>
</dbReference>
<evidence type="ECO:0000256" key="17">
    <source>
        <dbReference type="ARBA" id="ARBA00049551"/>
    </source>
</evidence>
<keyword evidence="10 18" id="KW-1133">Transmembrane helix</keyword>
<feature type="transmembrane region" description="Helical" evidence="18">
    <location>
        <begin position="284"/>
        <end position="303"/>
    </location>
</feature>
<evidence type="ECO:0000259" key="20">
    <source>
        <dbReference type="Pfam" id="PF01059"/>
    </source>
</evidence>
<keyword evidence="7 18" id="KW-0812">Transmembrane</keyword>
<feature type="transmembrane region" description="Helical" evidence="18">
    <location>
        <begin position="116"/>
        <end position="133"/>
    </location>
</feature>
<evidence type="ECO:0000256" key="8">
    <source>
        <dbReference type="ARBA" id="ARBA00022967"/>
    </source>
</evidence>
<dbReference type="InterPro" id="IPR010227">
    <property type="entry name" value="NADH_Q_OxRdtase_chainM/4"/>
</dbReference>
<feature type="transmembrane region" description="Helical" evidence="18">
    <location>
        <begin position="21"/>
        <end position="42"/>
    </location>
</feature>
<comment type="function">
    <text evidence="15 18">Core subunit of the mitochondrial membrane respiratory chain NADH dehydrogenase (Complex I) which catalyzes electron transfer from NADH through the respiratory chain, using ubiquinone as an electron acceptor. Essential for the catalytic activity and assembly of complex I.</text>
</comment>